<protein>
    <submittedName>
        <fullName evidence="2">Uncharacterized protein</fullName>
    </submittedName>
</protein>
<dbReference type="Proteomes" id="UP001196413">
    <property type="component" value="Unassembled WGS sequence"/>
</dbReference>
<name>A0AAD5QT17_PARTN</name>
<dbReference type="EMBL" id="JAHQIW010003901">
    <property type="protein sequence ID" value="KAJ1360535.1"/>
    <property type="molecule type" value="Genomic_DNA"/>
</dbReference>
<accession>A0AAD5QT17</accession>
<reference evidence="2" key="1">
    <citation type="submission" date="2021-06" db="EMBL/GenBank/DDBJ databases">
        <title>Parelaphostrongylus tenuis whole genome reference sequence.</title>
        <authorList>
            <person name="Garwood T.J."/>
            <person name="Larsen P.A."/>
            <person name="Fountain-Jones N.M."/>
            <person name="Garbe J.R."/>
            <person name="Macchietto M.G."/>
            <person name="Kania S.A."/>
            <person name="Gerhold R.W."/>
            <person name="Richards J.E."/>
            <person name="Wolf T.M."/>
        </authorList>
    </citation>
    <scope>NUCLEOTIDE SEQUENCE</scope>
    <source>
        <strain evidence="2">MNPRO001-30</strain>
        <tissue evidence="2">Meninges</tissue>
    </source>
</reference>
<feature type="compositionally biased region" description="Basic and acidic residues" evidence="1">
    <location>
        <begin position="40"/>
        <end position="54"/>
    </location>
</feature>
<keyword evidence="3" id="KW-1185">Reference proteome</keyword>
<organism evidence="2 3">
    <name type="scientific">Parelaphostrongylus tenuis</name>
    <name type="common">Meningeal worm</name>
    <dbReference type="NCBI Taxonomy" id="148309"/>
    <lineage>
        <taxon>Eukaryota</taxon>
        <taxon>Metazoa</taxon>
        <taxon>Ecdysozoa</taxon>
        <taxon>Nematoda</taxon>
        <taxon>Chromadorea</taxon>
        <taxon>Rhabditida</taxon>
        <taxon>Rhabditina</taxon>
        <taxon>Rhabditomorpha</taxon>
        <taxon>Strongyloidea</taxon>
        <taxon>Metastrongylidae</taxon>
        <taxon>Parelaphostrongylus</taxon>
    </lineage>
</organism>
<dbReference type="AlphaFoldDB" id="A0AAD5QT17"/>
<feature type="region of interest" description="Disordered" evidence="1">
    <location>
        <begin position="35"/>
        <end position="69"/>
    </location>
</feature>
<evidence type="ECO:0000256" key="1">
    <source>
        <dbReference type="SAM" id="MobiDB-lite"/>
    </source>
</evidence>
<evidence type="ECO:0000313" key="3">
    <source>
        <dbReference type="Proteomes" id="UP001196413"/>
    </source>
</evidence>
<gene>
    <name evidence="2" type="ORF">KIN20_019529</name>
</gene>
<proteinExistence type="predicted"/>
<evidence type="ECO:0000313" key="2">
    <source>
        <dbReference type="EMBL" id="KAJ1360535.1"/>
    </source>
</evidence>
<comment type="caution">
    <text evidence="2">The sequence shown here is derived from an EMBL/GenBank/DDBJ whole genome shotgun (WGS) entry which is preliminary data.</text>
</comment>
<sequence>MSVPKPTPRRILDVTLLCRRHCSGCSRRTVLRVNTANTRNKAERLSNGKQHSTEKQSINDNNARDALRRQNVISVRREYSAVKALILELIDQVLTVSQATE</sequence>